<evidence type="ECO:0000313" key="3">
    <source>
        <dbReference type="Proteomes" id="UP000031516"/>
    </source>
</evidence>
<reference evidence="2 3" key="1">
    <citation type="submission" date="2014-03" db="EMBL/GenBank/DDBJ databases">
        <title>The genome of Kluyveromyces dobzhanskii.</title>
        <authorList>
            <person name="Nystedt B."/>
            <person name="Astrom S."/>
        </authorList>
    </citation>
    <scope>NUCLEOTIDE SEQUENCE [LARGE SCALE GENOMIC DNA]</scope>
    <source>
        <strain evidence="2 3">CBS 2104</strain>
    </source>
</reference>
<accession>A0A0A8L8C9</accession>
<feature type="region of interest" description="Disordered" evidence="1">
    <location>
        <begin position="1"/>
        <end position="30"/>
    </location>
</feature>
<protein>
    <submittedName>
        <fullName evidence="2">WGS project CCBQ000000000 data, contig 00272</fullName>
    </submittedName>
</protein>
<dbReference type="OrthoDB" id="4070204at2759"/>
<evidence type="ECO:0000313" key="2">
    <source>
        <dbReference type="EMBL" id="CDO95276.1"/>
    </source>
</evidence>
<keyword evidence="3" id="KW-1185">Reference proteome</keyword>
<proteinExistence type="predicted"/>
<gene>
    <name evidence="2" type="ORF">KLDO_g3523</name>
</gene>
<dbReference type="EMBL" id="CCBQ010000044">
    <property type="protein sequence ID" value="CDO95276.1"/>
    <property type="molecule type" value="Genomic_DNA"/>
</dbReference>
<organism evidence="2 3">
    <name type="scientific">Kluyveromyces dobzhanskii CBS 2104</name>
    <dbReference type="NCBI Taxonomy" id="1427455"/>
    <lineage>
        <taxon>Eukaryota</taxon>
        <taxon>Fungi</taxon>
        <taxon>Dikarya</taxon>
        <taxon>Ascomycota</taxon>
        <taxon>Saccharomycotina</taxon>
        <taxon>Saccharomycetes</taxon>
        <taxon>Saccharomycetales</taxon>
        <taxon>Saccharomycetaceae</taxon>
        <taxon>Kluyveromyces</taxon>
    </lineage>
</organism>
<dbReference type="Proteomes" id="UP000031516">
    <property type="component" value="Unassembled WGS sequence"/>
</dbReference>
<feature type="region of interest" description="Disordered" evidence="1">
    <location>
        <begin position="149"/>
        <end position="170"/>
    </location>
</feature>
<feature type="compositionally biased region" description="Basic and acidic residues" evidence="1">
    <location>
        <begin position="11"/>
        <end position="26"/>
    </location>
</feature>
<comment type="caution">
    <text evidence="2">The sequence shown here is derived from an EMBL/GenBank/DDBJ whole genome shotgun (WGS) entry which is preliminary data.</text>
</comment>
<evidence type="ECO:0000256" key="1">
    <source>
        <dbReference type="SAM" id="MobiDB-lite"/>
    </source>
</evidence>
<dbReference type="AlphaFoldDB" id="A0A0A8L8C9"/>
<name>A0A0A8L8C9_9SACH</name>
<sequence>MKHKSLTDAAIDSKPHKGPSHHKESAVQHNTAQRIQTFVAMNVPDNAGTEIGQQLDSINFQTKGREQTTVVSTTTGVYELITCTCREKAQCKHKQSCLRLLNLGARDPLWTLRNNNSNRPVSIENGYHTHQYQPACVFGVMKIADVTPSENETNSAQRKNGEPKSQAQDSNEISFRSRFYTVTCHNVPRKSKTVVSVVHNDVHSDGYGSGSGSGHAAKNLELMDTKILQIVPASQGRYLLLGTKIVTIQVRPDTNDYTALPGYSISLLQSSAAPNLPLVVSGRLEYETLVVSCPYAVRSRDHHVRIPLPHCLR</sequence>